<keyword evidence="3" id="KW-1185">Reference proteome</keyword>
<dbReference type="RefSeq" id="WP_179532210.1">
    <property type="nucleotide sequence ID" value="NZ_BAAAPP010000006.1"/>
</dbReference>
<evidence type="ECO:0000313" key="3">
    <source>
        <dbReference type="Proteomes" id="UP000537326"/>
    </source>
</evidence>
<name>A0A7Z0C3W0_9ACTN</name>
<dbReference type="Pfam" id="PF02720">
    <property type="entry name" value="DUF222"/>
    <property type="match status" value="1"/>
</dbReference>
<proteinExistence type="predicted"/>
<dbReference type="InterPro" id="IPR003615">
    <property type="entry name" value="HNH_nuc"/>
</dbReference>
<sequence>MSSIPAHTRVTEAATASVDSLRRLDLSTVPEERLGELLATATRIESQAAALRGAVLAEADRRKTALRTAATGTDAWAVEFTGDTREMNAGGLRIARLLESKYHATRDAFAAGRVTKAQVRVIVNAAEQAPLRATEQQVATAEAFILGKATGEGRRNGKPMDPKRLRQAARRMFDPIDHELADEHEAIMLGRESKGAERETYLMLSDNGDGTWSGRFTIPELHGQLFSWVLDKLTAPRRRSTGPLGQEILDDAAADGDGWTLGGLEKKGRAFCELLEHLPTTGWHLTGGGNATTLLVRIEFDDLVRRLSDDMERLGVGRLDNGVKLTAAHVQRLACEAEIVPTILNSEEAVLFHGRGQRLHDRHQRNALAQLHDSCAISGCQRPFAWCEIHHPYPWAAGGGTDITNAVPLCGWHHQRAHDGDFDLRRDPPNGPHAWKLARRKPLHDWRNMPETAPGAGYTVVRS</sequence>
<protein>
    <recommendedName>
        <fullName evidence="1">DUF222 domain-containing protein</fullName>
    </recommendedName>
</protein>
<dbReference type="InterPro" id="IPR003870">
    <property type="entry name" value="DUF222"/>
</dbReference>
<organism evidence="2 3">
    <name type="scientific">Nocardioides marinus</name>
    <dbReference type="NCBI Taxonomy" id="374514"/>
    <lineage>
        <taxon>Bacteria</taxon>
        <taxon>Bacillati</taxon>
        <taxon>Actinomycetota</taxon>
        <taxon>Actinomycetes</taxon>
        <taxon>Propionibacteriales</taxon>
        <taxon>Nocardioidaceae</taxon>
        <taxon>Nocardioides</taxon>
    </lineage>
</organism>
<accession>A0A7Z0C3W0</accession>
<evidence type="ECO:0000313" key="2">
    <source>
        <dbReference type="EMBL" id="NYI11528.1"/>
    </source>
</evidence>
<dbReference type="Proteomes" id="UP000537326">
    <property type="component" value="Unassembled WGS sequence"/>
</dbReference>
<dbReference type="CDD" id="cd00085">
    <property type="entry name" value="HNHc"/>
    <property type="match status" value="1"/>
</dbReference>
<feature type="domain" description="DUF222" evidence="1">
    <location>
        <begin position="41"/>
        <end position="368"/>
    </location>
</feature>
<dbReference type="AlphaFoldDB" id="A0A7Z0C3W0"/>
<dbReference type="EMBL" id="JACBZI010000001">
    <property type="protein sequence ID" value="NYI11528.1"/>
    <property type="molecule type" value="Genomic_DNA"/>
</dbReference>
<dbReference type="Gene3D" id="1.10.30.50">
    <property type="match status" value="1"/>
</dbReference>
<comment type="caution">
    <text evidence="2">The sequence shown here is derived from an EMBL/GenBank/DDBJ whole genome shotgun (WGS) entry which is preliminary data.</text>
</comment>
<evidence type="ECO:0000259" key="1">
    <source>
        <dbReference type="Pfam" id="PF02720"/>
    </source>
</evidence>
<gene>
    <name evidence="2" type="ORF">BKA05_003043</name>
</gene>
<reference evidence="2 3" key="1">
    <citation type="submission" date="2020-07" db="EMBL/GenBank/DDBJ databases">
        <title>Sequencing the genomes of 1000 actinobacteria strains.</title>
        <authorList>
            <person name="Klenk H.-P."/>
        </authorList>
    </citation>
    <scope>NUCLEOTIDE SEQUENCE [LARGE SCALE GENOMIC DNA]</scope>
    <source>
        <strain evidence="2 3">DSM 18248</strain>
    </source>
</reference>